<feature type="non-terminal residue" evidence="2">
    <location>
        <position position="1"/>
    </location>
</feature>
<evidence type="ECO:0000256" key="1">
    <source>
        <dbReference type="SAM" id="MobiDB-lite"/>
    </source>
</evidence>
<feature type="compositionally biased region" description="Polar residues" evidence="1">
    <location>
        <begin position="422"/>
        <end position="434"/>
    </location>
</feature>
<organism evidence="2 3">
    <name type="scientific">Paragonimus skrjabini miyazakii</name>
    <dbReference type="NCBI Taxonomy" id="59628"/>
    <lineage>
        <taxon>Eukaryota</taxon>
        <taxon>Metazoa</taxon>
        <taxon>Spiralia</taxon>
        <taxon>Lophotrochozoa</taxon>
        <taxon>Platyhelminthes</taxon>
        <taxon>Trematoda</taxon>
        <taxon>Digenea</taxon>
        <taxon>Plagiorchiida</taxon>
        <taxon>Troglotremata</taxon>
        <taxon>Troglotrematidae</taxon>
        <taxon>Paragonimus</taxon>
    </lineage>
</organism>
<sequence>TKSIDITDSKHQSITNGLLTHTPCSLTDSKLYAHIAHLESELALAWNLTQLRNGTSCKRGDGSSLNSEPHSSTYKLGQTHPHSHTGSSRQVPGRIAAAPVADNLLPATPVPLLSGSQIVDQEEQSTGVNRTSPTSSPVPSSTKPDRALSREHILVRAERVPSLDIQLDAGQPIRSKLPHQTDLNRFSPSMHHSAASSSTPSSRTTGTGRSGIPMDSFFDKTDCDMKDLRLHQQSKQQQSRTSARHSDSQTQELSAGCKPYHRTSIPALSDRLREPGVGHIRHTKPFESSSDSLVEASDEELLSVVDVIRQQKSALSASASTVPRIDSYSQPQSGKTLSRMDSTRRHSVHFFSNLFSPPYPLVQLSLSRKACAFEMDQMRSDLVRIENLIPRATRSLDNASSSCCSDSLSPTENRKDSRVTHKLQSLMDTGPQSRSHSRHNATTRDTVSGRGTVRSFADTLTTVTRPSPNGHDDDSFDQLDTVTPKPPRPQRLLNHPVGRHDTQTNQRRARRLLPSTSGPEDEQASFQCEYRNGSCSQDHTPCSNEWTPDQVDDMAYGCDLPSPVRGHGHQSCVTGCTSRTPHMDRTRCQARDCPGVDYKVPPPHWYESERPTTHRPSRRRSLDAQQFRAPSLADRQQARGTRHMETGEEDDPSTETAALLNLTEELVGLRQGLKRTRQANSGRVSFRCCGLCS</sequence>
<gene>
    <name evidence="2" type="ORF">EG68_07662</name>
</gene>
<feature type="region of interest" description="Disordered" evidence="1">
    <location>
        <begin position="171"/>
        <end position="263"/>
    </location>
</feature>
<feature type="region of interest" description="Disordered" evidence="1">
    <location>
        <begin position="57"/>
        <end position="92"/>
    </location>
</feature>
<dbReference type="Proteomes" id="UP000822476">
    <property type="component" value="Unassembled WGS sequence"/>
</dbReference>
<feature type="compositionally biased region" description="Basic and acidic residues" evidence="1">
    <location>
        <begin position="217"/>
        <end position="230"/>
    </location>
</feature>
<feature type="region of interest" description="Disordered" evidence="1">
    <location>
        <begin position="396"/>
        <end position="524"/>
    </location>
</feature>
<proteinExistence type="predicted"/>
<evidence type="ECO:0000313" key="3">
    <source>
        <dbReference type="Proteomes" id="UP000822476"/>
    </source>
</evidence>
<name>A0A8S9YZZ6_9TREM</name>
<keyword evidence="3" id="KW-1185">Reference proteome</keyword>
<evidence type="ECO:0000313" key="2">
    <source>
        <dbReference type="EMBL" id="KAF7257328.1"/>
    </source>
</evidence>
<accession>A0A8S9YZZ6</accession>
<protein>
    <submittedName>
        <fullName evidence="2">Uncharacterized protein</fullName>
    </submittedName>
</protein>
<feature type="compositionally biased region" description="Polar residues" evidence="1">
    <location>
        <begin position="231"/>
        <end position="241"/>
    </location>
</feature>
<feature type="compositionally biased region" description="Polar residues" evidence="1">
    <location>
        <begin position="63"/>
        <end position="76"/>
    </location>
</feature>
<reference evidence="2" key="1">
    <citation type="submission" date="2019-07" db="EMBL/GenBank/DDBJ databases">
        <title>Annotation for the trematode Paragonimus miyazaki's.</title>
        <authorList>
            <person name="Choi Y.-J."/>
        </authorList>
    </citation>
    <scope>NUCLEOTIDE SEQUENCE</scope>
    <source>
        <strain evidence="2">Japan</strain>
    </source>
</reference>
<dbReference type="OrthoDB" id="433501at2759"/>
<feature type="region of interest" description="Disordered" evidence="1">
    <location>
        <begin position="121"/>
        <end position="148"/>
    </location>
</feature>
<feature type="compositionally biased region" description="Polar residues" evidence="1">
    <location>
        <begin position="121"/>
        <end position="130"/>
    </location>
</feature>
<comment type="caution">
    <text evidence="2">The sequence shown here is derived from an EMBL/GenBank/DDBJ whole genome shotgun (WGS) entry which is preliminary data.</text>
</comment>
<feature type="compositionally biased region" description="Low complexity" evidence="1">
    <location>
        <begin position="131"/>
        <end position="142"/>
    </location>
</feature>
<feature type="compositionally biased region" description="Low complexity" evidence="1">
    <location>
        <begin position="187"/>
        <end position="207"/>
    </location>
</feature>
<dbReference type="AlphaFoldDB" id="A0A8S9YZZ6"/>
<feature type="compositionally biased region" description="Low complexity" evidence="1">
    <location>
        <begin position="396"/>
        <end position="409"/>
    </location>
</feature>
<feature type="region of interest" description="Disordered" evidence="1">
    <location>
        <begin position="602"/>
        <end position="655"/>
    </location>
</feature>
<feature type="compositionally biased region" description="Polar residues" evidence="1">
    <location>
        <begin position="458"/>
        <end position="467"/>
    </location>
</feature>
<dbReference type="EMBL" id="JTDE01002465">
    <property type="protein sequence ID" value="KAF7257328.1"/>
    <property type="molecule type" value="Genomic_DNA"/>
</dbReference>